<evidence type="ECO:0000313" key="2">
    <source>
        <dbReference type="EMBL" id="PZR53685.1"/>
    </source>
</evidence>
<reference evidence="2 3" key="1">
    <citation type="submission" date="2018-06" db="EMBL/GenBank/DDBJ databases">
        <title>Whole genome sequencing of a novel hydrocarbon degrading bacterial strain, PW21 isolated from oil contaminated produced water sample.</title>
        <authorList>
            <person name="Nagkirti P."/>
            <person name="Shaikh A."/>
            <person name="Gowdaman V."/>
            <person name="Engineer A.E."/>
            <person name="Dagar S."/>
            <person name="Dhakephalkar P.K."/>
        </authorList>
    </citation>
    <scope>NUCLEOTIDE SEQUENCE [LARGE SCALE GENOMIC DNA]</scope>
    <source>
        <strain evidence="2 3">PW21</strain>
    </source>
</reference>
<feature type="transmembrane region" description="Helical" evidence="1">
    <location>
        <begin position="12"/>
        <end position="28"/>
    </location>
</feature>
<organism evidence="2 3">
    <name type="scientific">Xylanimonas oleitrophica</name>
    <dbReference type="NCBI Taxonomy" id="2607479"/>
    <lineage>
        <taxon>Bacteria</taxon>
        <taxon>Bacillati</taxon>
        <taxon>Actinomycetota</taxon>
        <taxon>Actinomycetes</taxon>
        <taxon>Micrococcales</taxon>
        <taxon>Promicromonosporaceae</taxon>
        <taxon>Xylanimonas</taxon>
    </lineage>
</organism>
<evidence type="ECO:0008006" key="4">
    <source>
        <dbReference type="Google" id="ProtNLM"/>
    </source>
</evidence>
<keyword evidence="1" id="KW-1133">Transmembrane helix</keyword>
<keyword evidence="3" id="KW-1185">Reference proteome</keyword>
<name>A0A2W5X0B8_9MICO</name>
<keyword evidence="1" id="KW-0472">Membrane</keyword>
<keyword evidence="1" id="KW-0812">Transmembrane</keyword>
<evidence type="ECO:0000313" key="3">
    <source>
        <dbReference type="Proteomes" id="UP000248783"/>
    </source>
</evidence>
<comment type="caution">
    <text evidence="2">The sequence shown here is derived from an EMBL/GenBank/DDBJ whole genome shotgun (WGS) entry which is preliminary data.</text>
</comment>
<protein>
    <recommendedName>
        <fullName evidence="4">DUF4175 domain-containing protein</fullName>
    </recommendedName>
</protein>
<dbReference type="Proteomes" id="UP000248783">
    <property type="component" value="Unassembled WGS sequence"/>
</dbReference>
<feature type="transmembrane region" description="Helical" evidence="1">
    <location>
        <begin position="34"/>
        <end position="52"/>
    </location>
</feature>
<accession>A0A2W5X0B8</accession>
<sequence>MRRPKKEVDVPLWLILIIAGAVLLVLGLTGIAEFLIWIGVAVLVVSLVLALVNRTRSRT</sequence>
<dbReference type="EMBL" id="QKWH01000003">
    <property type="protein sequence ID" value="PZR53685.1"/>
    <property type="molecule type" value="Genomic_DNA"/>
</dbReference>
<proteinExistence type="predicted"/>
<evidence type="ECO:0000256" key="1">
    <source>
        <dbReference type="SAM" id="Phobius"/>
    </source>
</evidence>
<gene>
    <name evidence="2" type="ORF">DNL40_06005</name>
</gene>
<dbReference type="AlphaFoldDB" id="A0A2W5X0B8"/>